<dbReference type="SUPFAM" id="SSF54593">
    <property type="entry name" value="Glyoxalase/Bleomycin resistance protein/Dihydroxybiphenyl dioxygenase"/>
    <property type="match status" value="1"/>
</dbReference>
<keyword evidence="2" id="KW-1185">Reference proteome</keyword>
<dbReference type="EMBL" id="JBBKZS010000012">
    <property type="protein sequence ID" value="MEJ8857810.1"/>
    <property type="molecule type" value="Genomic_DNA"/>
</dbReference>
<dbReference type="CDD" id="cd06587">
    <property type="entry name" value="VOC"/>
    <property type="match status" value="1"/>
</dbReference>
<sequence length="118" mass="13728">MQDTEHFYQKILEFPSDEEGTFYIDKEDCKIKVMFKYARAELKGEKNSLFEYSIAKNFPSYCIKLKELGVEFDFVMMTPGGYVARVFDPSGNPIEITCDDFFDEAGGDISAWSTYKRY</sequence>
<evidence type="ECO:0000313" key="1">
    <source>
        <dbReference type="EMBL" id="MEJ8857810.1"/>
    </source>
</evidence>
<accession>A0ABU8XFJ2</accession>
<name>A0ABU8XFJ2_9BURK</name>
<proteinExistence type="predicted"/>
<dbReference type="InterPro" id="IPR029068">
    <property type="entry name" value="Glyas_Bleomycin-R_OHBP_Dase"/>
</dbReference>
<dbReference type="RefSeq" id="WP_340337879.1">
    <property type="nucleotide sequence ID" value="NZ_JBBKZS010000012.1"/>
</dbReference>
<protein>
    <submittedName>
        <fullName evidence="1">Uncharacterized protein</fullName>
    </submittedName>
</protein>
<reference evidence="1 2" key="1">
    <citation type="submission" date="2024-03" db="EMBL/GenBank/DDBJ databases">
        <title>Novel species of the genus Variovorax.</title>
        <authorList>
            <person name="Liu Q."/>
            <person name="Xin Y.-H."/>
        </authorList>
    </citation>
    <scope>NUCLEOTIDE SEQUENCE [LARGE SCALE GENOMIC DNA]</scope>
    <source>
        <strain evidence="1 2">KACC 18901</strain>
    </source>
</reference>
<organism evidence="1 2">
    <name type="scientific">Variovorax robiniae</name>
    <dbReference type="NCBI Taxonomy" id="1836199"/>
    <lineage>
        <taxon>Bacteria</taxon>
        <taxon>Pseudomonadati</taxon>
        <taxon>Pseudomonadota</taxon>
        <taxon>Betaproteobacteria</taxon>
        <taxon>Burkholderiales</taxon>
        <taxon>Comamonadaceae</taxon>
        <taxon>Variovorax</taxon>
    </lineage>
</organism>
<evidence type="ECO:0000313" key="2">
    <source>
        <dbReference type="Proteomes" id="UP001367030"/>
    </source>
</evidence>
<dbReference type="Gene3D" id="3.10.180.10">
    <property type="entry name" value="2,3-Dihydroxybiphenyl 1,2-Dioxygenase, domain 1"/>
    <property type="match status" value="1"/>
</dbReference>
<comment type="caution">
    <text evidence="1">The sequence shown here is derived from an EMBL/GenBank/DDBJ whole genome shotgun (WGS) entry which is preliminary data.</text>
</comment>
<dbReference type="Proteomes" id="UP001367030">
    <property type="component" value="Unassembled WGS sequence"/>
</dbReference>
<gene>
    <name evidence="1" type="ORF">WKW79_24775</name>
</gene>